<organism evidence="1 2">
    <name type="scientific">Pseudoalteromonas luteoviolacea S4060-1</name>
    <dbReference type="NCBI Taxonomy" id="1365257"/>
    <lineage>
        <taxon>Bacteria</taxon>
        <taxon>Pseudomonadati</taxon>
        <taxon>Pseudomonadota</taxon>
        <taxon>Gammaproteobacteria</taxon>
        <taxon>Alteromonadales</taxon>
        <taxon>Pseudoalteromonadaceae</taxon>
        <taxon>Pseudoalteromonas</taxon>
    </lineage>
</organism>
<protein>
    <submittedName>
        <fullName evidence="1">Uncharacterized protein</fullName>
    </submittedName>
</protein>
<gene>
    <name evidence="1" type="ORF">N478_16365</name>
</gene>
<sequence length="30" mass="3603">MQLKFGELRVKAQNETYYIQVFGFVTQAHR</sequence>
<dbReference type="AlphaFoldDB" id="A0A167N9N8"/>
<dbReference type="PATRIC" id="fig|1365257.3.peg.1689"/>
<name>A0A167N9N8_9GAMM</name>
<reference evidence="1 2" key="1">
    <citation type="submission" date="2013-07" db="EMBL/GenBank/DDBJ databases">
        <title>Comparative Genomic and Metabolomic Analysis of Twelve Strains of Pseudoalteromonas luteoviolacea.</title>
        <authorList>
            <person name="Vynne N.G."/>
            <person name="Mansson M."/>
            <person name="Gram L."/>
        </authorList>
    </citation>
    <scope>NUCLEOTIDE SEQUENCE [LARGE SCALE GENOMIC DNA]</scope>
    <source>
        <strain evidence="1 2">S4060-1</strain>
    </source>
</reference>
<dbReference type="EMBL" id="AUXX01000011">
    <property type="protein sequence ID" value="KZN67795.1"/>
    <property type="molecule type" value="Genomic_DNA"/>
</dbReference>
<dbReference type="Proteomes" id="UP000076661">
    <property type="component" value="Unassembled WGS sequence"/>
</dbReference>
<proteinExistence type="predicted"/>
<evidence type="ECO:0000313" key="1">
    <source>
        <dbReference type="EMBL" id="KZN67795.1"/>
    </source>
</evidence>
<accession>A0A167N9N8</accession>
<evidence type="ECO:0000313" key="2">
    <source>
        <dbReference type="Proteomes" id="UP000076661"/>
    </source>
</evidence>
<comment type="caution">
    <text evidence="1">The sequence shown here is derived from an EMBL/GenBank/DDBJ whole genome shotgun (WGS) entry which is preliminary data.</text>
</comment>